<dbReference type="SMART" id="SM00354">
    <property type="entry name" value="HTH_LACI"/>
    <property type="match status" value="1"/>
</dbReference>
<dbReference type="InterPro" id="IPR028082">
    <property type="entry name" value="Peripla_BP_I"/>
</dbReference>
<gene>
    <name evidence="7" type="ORF">GRI99_10015</name>
</gene>
<dbReference type="PANTHER" id="PTHR30146:SF33">
    <property type="entry name" value="TRANSCRIPTIONAL REGULATOR"/>
    <property type="match status" value="1"/>
</dbReference>
<dbReference type="InterPro" id="IPR010982">
    <property type="entry name" value="Lambda_DNA-bd_dom_sf"/>
</dbReference>
<dbReference type="InterPro" id="IPR046335">
    <property type="entry name" value="LacI/GalR-like_sensor"/>
</dbReference>
<dbReference type="Pfam" id="PF00356">
    <property type="entry name" value="LacI"/>
    <property type="match status" value="1"/>
</dbReference>
<dbReference type="Proteomes" id="UP000466966">
    <property type="component" value="Unassembled WGS sequence"/>
</dbReference>
<evidence type="ECO:0000256" key="4">
    <source>
        <dbReference type="SAM" id="MobiDB-lite"/>
    </source>
</evidence>
<comment type="caution">
    <text evidence="7">The sequence shown here is derived from an EMBL/GenBank/DDBJ whole genome shotgun (WGS) entry which is preliminary data.</text>
</comment>
<dbReference type="Pfam" id="PF13377">
    <property type="entry name" value="Peripla_BP_3"/>
    <property type="match status" value="1"/>
</dbReference>
<evidence type="ECO:0000313" key="7">
    <source>
        <dbReference type="EMBL" id="MXO71970.1"/>
    </source>
</evidence>
<reference evidence="7 8" key="1">
    <citation type="submission" date="2019-12" db="EMBL/GenBank/DDBJ databases">
        <title>Genomic-based taxomic classification of the family Erythrobacteraceae.</title>
        <authorList>
            <person name="Xu L."/>
        </authorList>
    </citation>
    <scope>NUCLEOTIDE SEQUENCE [LARGE SCALE GENOMIC DNA]</scope>
    <source>
        <strain evidence="7 8">M0322</strain>
    </source>
</reference>
<feature type="domain" description="HTH lacI-type" evidence="5">
    <location>
        <begin position="50"/>
        <end position="104"/>
    </location>
</feature>
<keyword evidence="1" id="KW-0805">Transcription regulation</keyword>
<dbReference type="PRINTS" id="PR00036">
    <property type="entry name" value="HTHLACI"/>
</dbReference>
<feature type="domain" description="HTH cro/C1-type" evidence="6">
    <location>
        <begin position="51"/>
        <end position="94"/>
    </location>
</feature>
<organism evidence="7 8">
    <name type="scientific">Alteraurantiacibacter buctensis</name>
    <dbReference type="NCBI Taxonomy" id="1503981"/>
    <lineage>
        <taxon>Bacteria</taxon>
        <taxon>Pseudomonadati</taxon>
        <taxon>Pseudomonadota</taxon>
        <taxon>Alphaproteobacteria</taxon>
        <taxon>Sphingomonadales</taxon>
        <taxon>Erythrobacteraceae</taxon>
        <taxon>Alteraurantiacibacter</taxon>
    </lineage>
</organism>
<dbReference type="SUPFAM" id="SSF47413">
    <property type="entry name" value="lambda repressor-like DNA-binding domains"/>
    <property type="match status" value="1"/>
</dbReference>
<dbReference type="Gene3D" id="1.10.260.40">
    <property type="entry name" value="lambda repressor-like DNA-binding domains"/>
    <property type="match status" value="1"/>
</dbReference>
<dbReference type="GO" id="GO:0003700">
    <property type="term" value="F:DNA-binding transcription factor activity"/>
    <property type="evidence" value="ECO:0007669"/>
    <property type="project" value="TreeGrafter"/>
</dbReference>
<keyword evidence="2 7" id="KW-0238">DNA-binding</keyword>
<dbReference type="InterPro" id="IPR000843">
    <property type="entry name" value="HTH_LacI"/>
</dbReference>
<dbReference type="InterPro" id="IPR001387">
    <property type="entry name" value="Cro/C1-type_HTH"/>
</dbReference>
<accession>A0A844YYD5</accession>
<keyword evidence="8" id="KW-1185">Reference proteome</keyword>
<evidence type="ECO:0000256" key="1">
    <source>
        <dbReference type="ARBA" id="ARBA00023015"/>
    </source>
</evidence>
<dbReference type="SUPFAM" id="SSF53822">
    <property type="entry name" value="Periplasmic binding protein-like I"/>
    <property type="match status" value="1"/>
</dbReference>
<dbReference type="PANTHER" id="PTHR30146">
    <property type="entry name" value="LACI-RELATED TRANSCRIPTIONAL REPRESSOR"/>
    <property type="match status" value="1"/>
</dbReference>
<keyword evidence="3" id="KW-0804">Transcription</keyword>
<dbReference type="PROSITE" id="PS50932">
    <property type="entry name" value="HTH_LACI_2"/>
    <property type="match status" value="1"/>
</dbReference>
<sequence length="373" mass="39879">MAHPRIHLPGKQPRRPRRGWAARWRRGSGAVRIGARADMSGAERQATVRATIVDVARAAGVSTATVSRFLNGSATLAPATAERVRGAIASLGYIPNIFAGSLASRSSKVVAVVVPGIVNSIIDKTVEQLVMRLSAAGVVPLLGITHLDPERLHSITMAALGMQAEAIIFTNQIPPDLRDLLARFDTTVIEIWGLPREPLDVAIGFSHREVGFALADYAARQGYRRPHLVTAQSPRGQIRSDAFAERWAQNGGAVVTEQTVAIPLVYDHAGEVMAAIGSAAERPDLIVVASDLLAYELVRQLQAGGLRVPQDVAVIGFGDMAMPSAEPQLTTVRIDGTDIADRVLDVLTLRGQGEDLPERRINCGFTIVPRGSA</sequence>
<evidence type="ECO:0000259" key="6">
    <source>
        <dbReference type="PROSITE" id="PS50943"/>
    </source>
</evidence>
<dbReference type="GO" id="GO:0000976">
    <property type="term" value="F:transcription cis-regulatory region binding"/>
    <property type="evidence" value="ECO:0007669"/>
    <property type="project" value="TreeGrafter"/>
</dbReference>
<protein>
    <submittedName>
        <fullName evidence="7">LacI family DNA-binding transcriptional regulator</fullName>
    </submittedName>
</protein>
<evidence type="ECO:0000256" key="3">
    <source>
        <dbReference type="ARBA" id="ARBA00023163"/>
    </source>
</evidence>
<dbReference type="PROSITE" id="PS50943">
    <property type="entry name" value="HTH_CROC1"/>
    <property type="match status" value="1"/>
</dbReference>
<feature type="region of interest" description="Disordered" evidence="4">
    <location>
        <begin position="1"/>
        <end position="21"/>
    </location>
</feature>
<evidence type="ECO:0000256" key="2">
    <source>
        <dbReference type="ARBA" id="ARBA00023125"/>
    </source>
</evidence>
<dbReference type="PROSITE" id="PS00356">
    <property type="entry name" value="HTH_LACI_1"/>
    <property type="match status" value="1"/>
</dbReference>
<dbReference type="AlphaFoldDB" id="A0A844YYD5"/>
<dbReference type="EMBL" id="WTYV01000003">
    <property type="protein sequence ID" value="MXO71970.1"/>
    <property type="molecule type" value="Genomic_DNA"/>
</dbReference>
<name>A0A844YYD5_9SPHN</name>
<dbReference type="Gene3D" id="3.40.50.2300">
    <property type="match status" value="2"/>
</dbReference>
<evidence type="ECO:0000313" key="8">
    <source>
        <dbReference type="Proteomes" id="UP000466966"/>
    </source>
</evidence>
<proteinExistence type="predicted"/>
<evidence type="ECO:0000259" key="5">
    <source>
        <dbReference type="PROSITE" id="PS50932"/>
    </source>
</evidence>
<dbReference type="CDD" id="cd01392">
    <property type="entry name" value="HTH_LacI"/>
    <property type="match status" value="1"/>
</dbReference>